<dbReference type="NCBIfam" id="TIGR00996">
    <property type="entry name" value="Mtu_fam_mce"/>
    <property type="match status" value="1"/>
</dbReference>
<evidence type="ECO:0000256" key="1">
    <source>
        <dbReference type="SAM" id="Phobius"/>
    </source>
</evidence>
<reference evidence="4 5" key="1">
    <citation type="journal article" date="2015" name="Genome Biol. Evol.">
        <title>Characterization of Three Mycobacterium spp. with Potential Use in Bioremediation by Genome Sequencing and Comparative Genomics.</title>
        <authorList>
            <person name="Das S."/>
            <person name="Pettersson B.M."/>
            <person name="Behra P.R."/>
            <person name="Ramesh M."/>
            <person name="Dasgupta S."/>
            <person name="Bhattacharya A."/>
            <person name="Kirsebom L.A."/>
        </authorList>
    </citation>
    <scope>NUCLEOTIDE SEQUENCE [LARGE SCALE GENOMIC DNA]</scope>
    <source>
        <strain evidence="4 5">DSM 44075</strain>
    </source>
</reference>
<comment type="caution">
    <text evidence="4">The sequence shown here is derived from an EMBL/GenBank/DDBJ whole genome shotgun (WGS) entry which is preliminary data.</text>
</comment>
<keyword evidence="1" id="KW-0812">Transmembrane</keyword>
<dbReference type="InterPro" id="IPR005693">
    <property type="entry name" value="Mce"/>
</dbReference>
<dbReference type="RefSeq" id="WP_048422444.1">
    <property type="nucleotide sequence ID" value="NZ_JYNU01000006.1"/>
</dbReference>
<dbReference type="EMBL" id="JYNU01000006">
    <property type="protein sequence ID" value="KMO80028.1"/>
    <property type="molecule type" value="Genomic_DNA"/>
</dbReference>
<feature type="transmembrane region" description="Helical" evidence="1">
    <location>
        <begin position="12"/>
        <end position="33"/>
    </location>
</feature>
<dbReference type="InterPro" id="IPR003399">
    <property type="entry name" value="Mce/MlaD"/>
</dbReference>
<dbReference type="PANTHER" id="PTHR33371:SF19">
    <property type="entry name" value="MCE-FAMILY PROTEIN MCE4A"/>
    <property type="match status" value="1"/>
</dbReference>
<organism evidence="4 5">
    <name type="scientific">Mycolicibacterium obuense</name>
    <dbReference type="NCBI Taxonomy" id="1807"/>
    <lineage>
        <taxon>Bacteria</taxon>
        <taxon>Bacillati</taxon>
        <taxon>Actinomycetota</taxon>
        <taxon>Actinomycetes</taxon>
        <taxon>Mycobacteriales</taxon>
        <taxon>Mycobacteriaceae</taxon>
        <taxon>Mycolicibacterium</taxon>
    </lineage>
</organism>
<dbReference type="PATRIC" id="fig|1807.14.peg.1168"/>
<evidence type="ECO:0000313" key="4">
    <source>
        <dbReference type="EMBL" id="KMO80028.1"/>
    </source>
</evidence>
<gene>
    <name evidence="4" type="ORF">MOBUDSM44075_01162</name>
</gene>
<dbReference type="GO" id="GO:0051701">
    <property type="term" value="P:biological process involved in interaction with host"/>
    <property type="evidence" value="ECO:0007669"/>
    <property type="project" value="TreeGrafter"/>
</dbReference>
<feature type="domain" description="Mce/MlaD" evidence="2">
    <location>
        <begin position="40"/>
        <end position="118"/>
    </location>
</feature>
<name>A0A0J6WDK6_9MYCO</name>
<keyword evidence="1" id="KW-1133">Transmembrane helix</keyword>
<dbReference type="Proteomes" id="UP000036313">
    <property type="component" value="Unassembled WGS sequence"/>
</dbReference>
<dbReference type="InterPro" id="IPR052336">
    <property type="entry name" value="MlaD_Phospholipid_Transporter"/>
</dbReference>
<dbReference type="Pfam" id="PF11887">
    <property type="entry name" value="Mce4_CUP1"/>
    <property type="match status" value="1"/>
</dbReference>
<dbReference type="PANTHER" id="PTHR33371">
    <property type="entry name" value="INTERMEMBRANE PHOSPHOLIPID TRANSPORT SYSTEM BINDING PROTEIN MLAD-RELATED"/>
    <property type="match status" value="1"/>
</dbReference>
<dbReference type="Pfam" id="PF02470">
    <property type="entry name" value="MlaD"/>
    <property type="match status" value="1"/>
</dbReference>
<accession>A0A0J6WDK6</accession>
<sequence>MSARLTHQRAVRIAAAVLITAVVAVSILTYLSYTAAFTPTATVTVSSPRAGLLMEPDAKVKYLGVQVGRVSAVQYNGADARLTLSIRQDQLDFIPANSIIKIASTTVFGAKAVEFVPPERPSATTLSAGAQLQATSVSVEVNTLFQTLVNTLHKINPVQLNATLTAVSTGLRDNGDDLGETLAGLNTLLKQVNPAMPALQEDLQKTAQVANSYADAAPDLVTVADNVPPIATTVVDARDDLTATLLATTGLANNGYAALAPAENDLIAAIQRLRAPLKVLADYSPEFGCVFKAISAVDKRYGPSLGGTVPGLFVSVSFIPGSANYTYPESLPIVNATGGPNCRGLPNLPTKQIGGSFYHPPFLVTDNAYVPYQPNTELQFDAPSTLQFLFNGAYAERDDY</sequence>
<keyword evidence="1" id="KW-0472">Membrane</keyword>
<evidence type="ECO:0000259" key="2">
    <source>
        <dbReference type="Pfam" id="PF02470"/>
    </source>
</evidence>
<protein>
    <submittedName>
        <fullName evidence="4">Mce related protein</fullName>
    </submittedName>
</protein>
<dbReference type="AlphaFoldDB" id="A0A0J6WDK6"/>
<evidence type="ECO:0000313" key="5">
    <source>
        <dbReference type="Proteomes" id="UP000036313"/>
    </source>
</evidence>
<evidence type="ECO:0000259" key="3">
    <source>
        <dbReference type="Pfam" id="PF11887"/>
    </source>
</evidence>
<proteinExistence type="predicted"/>
<feature type="domain" description="Mammalian cell entry C-terminal" evidence="3">
    <location>
        <begin position="123"/>
        <end position="340"/>
    </location>
</feature>
<dbReference type="GO" id="GO:0005576">
    <property type="term" value="C:extracellular region"/>
    <property type="evidence" value="ECO:0007669"/>
    <property type="project" value="TreeGrafter"/>
</dbReference>
<dbReference type="InterPro" id="IPR024516">
    <property type="entry name" value="Mce_C"/>
</dbReference>